<dbReference type="EMBL" id="JAKMXF010000024">
    <property type="protein sequence ID" value="KAI6660775.1"/>
    <property type="molecule type" value="Genomic_DNA"/>
</dbReference>
<keyword evidence="5" id="KW-1185">Reference proteome</keyword>
<dbReference type="PROSITE" id="PS50115">
    <property type="entry name" value="ARFGAP"/>
    <property type="match status" value="1"/>
</dbReference>
<dbReference type="InterPro" id="IPR052589">
    <property type="entry name" value="Arf-GAP_dual-PH_domain"/>
</dbReference>
<dbReference type="InterPro" id="IPR011993">
    <property type="entry name" value="PH-like_dom_sf"/>
</dbReference>
<comment type="caution">
    <text evidence="4">The sequence shown here is derived from an EMBL/GenBank/DDBJ whole genome shotgun (WGS) entry which is preliminary data.</text>
</comment>
<dbReference type="PANTHER" id="PTHR46021:SF2">
    <property type="entry name" value="ARF-GAP WITH DUAL PH DOMAIN-CONTAINING PROTEIN 1"/>
    <property type="match status" value="1"/>
</dbReference>
<dbReference type="InterPro" id="IPR001164">
    <property type="entry name" value="ArfGAP_dom"/>
</dbReference>
<dbReference type="Gene3D" id="2.30.29.30">
    <property type="entry name" value="Pleckstrin-homology domain (PH domain)/Phosphotyrosine-binding domain (PTB)"/>
    <property type="match status" value="2"/>
</dbReference>
<dbReference type="InterPro" id="IPR001849">
    <property type="entry name" value="PH_domain"/>
</dbReference>
<feature type="domain" description="Arf-GAP" evidence="3">
    <location>
        <begin position="2"/>
        <end position="125"/>
    </location>
</feature>
<dbReference type="SMART" id="SM00233">
    <property type="entry name" value="PH"/>
    <property type="match status" value="2"/>
</dbReference>
<keyword evidence="1" id="KW-0862">Zinc</keyword>
<dbReference type="Pfam" id="PF00169">
    <property type="entry name" value="PH"/>
    <property type="match status" value="2"/>
</dbReference>
<evidence type="ECO:0000313" key="5">
    <source>
        <dbReference type="Proteomes" id="UP001165289"/>
    </source>
</evidence>
<dbReference type="PANTHER" id="PTHR46021">
    <property type="entry name" value="ARF-GAP WITH DUAL PH DOMAIN-CONTAINING PROTEIN 1-LIKE PROTEIN"/>
    <property type="match status" value="1"/>
</dbReference>
<dbReference type="GO" id="GO:0005886">
    <property type="term" value="C:plasma membrane"/>
    <property type="evidence" value="ECO:0007669"/>
    <property type="project" value="TreeGrafter"/>
</dbReference>
<reference evidence="4 5" key="1">
    <citation type="journal article" date="2023" name="BMC Biol.">
        <title>The compact genome of the sponge Oopsacas minuta (Hexactinellida) is lacking key metazoan core genes.</title>
        <authorList>
            <person name="Santini S."/>
            <person name="Schenkelaars Q."/>
            <person name="Jourda C."/>
            <person name="Duchesne M."/>
            <person name="Belahbib H."/>
            <person name="Rocher C."/>
            <person name="Selva M."/>
            <person name="Riesgo A."/>
            <person name="Vervoort M."/>
            <person name="Leys S.P."/>
            <person name="Kodjabachian L."/>
            <person name="Le Bivic A."/>
            <person name="Borchiellini C."/>
            <person name="Claverie J.M."/>
            <person name="Renard E."/>
        </authorList>
    </citation>
    <scope>NUCLEOTIDE SEQUENCE [LARGE SCALE GENOMIC DNA]</scope>
    <source>
        <strain evidence="4">SPO-2</strain>
    </source>
</reference>
<dbReference type="PRINTS" id="PR00405">
    <property type="entry name" value="REVINTRACTNG"/>
</dbReference>
<dbReference type="GO" id="GO:0005737">
    <property type="term" value="C:cytoplasm"/>
    <property type="evidence" value="ECO:0007669"/>
    <property type="project" value="TreeGrafter"/>
</dbReference>
<accession>A0AAV7KJ68</accession>
<evidence type="ECO:0000259" key="2">
    <source>
        <dbReference type="PROSITE" id="PS50003"/>
    </source>
</evidence>
<dbReference type="SUPFAM" id="SSF50729">
    <property type="entry name" value="PH domain-like"/>
    <property type="match status" value="2"/>
</dbReference>
<dbReference type="InterPro" id="IPR038508">
    <property type="entry name" value="ArfGAP_dom_sf"/>
</dbReference>
<protein>
    <submittedName>
        <fullName evidence="4">Uncharacterized protein</fullName>
    </submittedName>
</protein>
<dbReference type="GO" id="GO:0005096">
    <property type="term" value="F:GTPase activator activity"/>
    <property type="evidence" value="ECO:0007669"/>
    <property type="project" value="InterPro"/>
</dbReference>
<feature type="domain" description="PH" evidence="2">
    <location>
        <begin position="130"/>
        <end position="229"/>
    </location>
</feature>
<evidence type="ECO:0000313" key="4">
    <source>
        <dbReference type="EMBL" id="KAI6660775.1"/>
    </source>
</evidence>
<dbReference type="InterPro" id="IPR037278">
    <property type="entry name" value="ARFGAP/RecO"/>
</dbReference>
<name>A0AAV7KJ68_9METZ</name>
<gene>
    <name evidence="4" type="ORF">LOD99_10223</name>
</gene>
<dbReference type="GO" id="GO:0005547">
    <property type="term" value="F:phosphatidylinositol-3,4,5-trisphosphate binding"/>
    <property type="evidence" value="ECO:0007669"/>
    <property type="project" value="TreeGrafter"/>
</dbReference>
<dbReference type="AlphaFoldDB" id="A0AAV7KJ68"/>
<dbReference type="Proteomes" id="UP001165289">
    <property type="component" value="Unassembled WGS sequence"/>
</dbReference>
<evidence type="ECO:0000259" key="3">
    <source>
        <dbReference type="PROSITE" id="PS50115"/>
    </source>
</evidence>
<proteinExistence type="predicted"/>
<dbReference type="PROSITE" id="PS50003">
    <property type="entry name" value="PH_DOMAIN"/>
    <property type="match status" value="2"/>
</dbReference>
<dbReference type="SMART" id="SM00105">
    <property type="entry name" value="ArfGap"/>
    <property type="match status" value="1"/>
</dbReference>
<dbReference type="Pfam" id="PF01412">
    <property type="entry name" value="ArfGap"/>
    <property type="match status" value="1"/>
</dbReference>
<keyword evidence="1" id="KW-0479">Metal-binding</keyword>
<dbReference type="Gene3D" id="1.10.220.150">
    <property type="entry name" value="Arf GTPase activating protein"/>
    <property type="match status" value="1"/>
</dbReference>
<keyword evidence="1" id="KW-0863">Zinc-finger</keyword>
<organism evidence="4 5">
    <name type="scientific">Oopsacas minuta</name>
    <dbReference type="NCBI Taxonomy" id="111878"/>
    <lineage>
        <taxon>Eukaryota</taxon>
        <taxon>Metazoa</taxon>
        <taxon>Porifera</taxon>
        <taxon>Hexactinellida</taxon>
        <taxon>Hexasterophora</taxon>
        <taxon>Lyssacinosida</taxon>
        <taxon>Leucopsacidae</taxon>
        <taxon>Oopsacas</taxon>
    </lineage>
</organism>
<dbReference type="SUPFAM" id="SSF57863">
    <property type="entry name" value="ArfGap/RecO-like zinc finger"/>
    <property type="match status" value="1"/>
</dbReference>
<evidence type="ECO:0000256" key="1">
    <source>
        <dbReference type="PROSITE-ProRule" id="PRU00288"/>
    </source>
</evidence>
<feature type="domain" description="PH" evidence="2">
    <location>
        <begin position="243"/>
        <end position="346"/>
    </location>
</feature>
<dbReference type="GO" id="GO:0008270">
    <property type="term" value="F:zinc ion binding"/>
    <property type="evidence" value="ECO:0007669"/>
    <property type="project" value="UniProtKB-KW"/>
</dbReference>
<sequence>MAMTFQGVNAQQYLEENIRKCADCDGKDVAWCDLRFGCFLCVECAIIHKYMIEGDEEQVKSFQCDNWTEEELGRAVGNEIADNLEDCRPEFYLKPVLESLYIIKSEYIQDKYVRKLFSSESKTDPYCGFKEFKSGFLYKKSKINECWKQRHFEIKEEVLQYFTRRETTQPKAVLQLAATNISIQTVPGKPYVIAISHTPHDEMTRTYYVYGETPRETIEWYYAILASQQNLAKECSELTRSKEHVKTGYMFKTGPRVKDKWRKRWVKISNNKVQYFEDETSAFPKGEFDLNSADSYSVEDGCSEHKVPAPTKFVFTIRTPERAYKFCVADQDEKISWMQCIDRIIA</sequence>